<gene>
    <name evidence="3" type="ORF">SAMN02910315_02121</name>
</gene>
<evidence type="ECO:0000313" key="3">
    <source>
        <dbReference type="EMBL" id="SDA67951.1"/>
    </source>
</evidence>
<evidence type="ECO:0000313" key="4">
    <source>
        <dbReference type="Proteomes" id="UP000323439"/>
    </source>
</evidence>
<dbReference type="EMBL" id="FMXB01000021">
    <property type="protein sequence ID" value="SDA67951.1"/>
    <property type="molecule type" value="Genomic_DNA"/>
</dbReference>
<comment type="similarity">
    <text evidence="1">Belongs to the intimin/invasin family.</text>
</comment>
<reference evidence="3 4" key="1">
    <citation type="submission" date="2016-10" db="EMBL/GenBank/DDBJ databases">
        <authorList>
            <person name="Varghese N."/>
            <person name="Submissions S."/>
        </authorList>
    </citation>
    <scope>NUCLEOTIDE SEQUENCE [LARGE SCALE GENOMIC DNA]</scope>
    <source>
        <strain evidence="3 4">DSM 16643</strain>
    </source>
</reference>
<evidence type="ECO:0000259" key="2">
    <source>
        <dbReference type="PROSITE" id="PS51127"/>
    </source>
</evidence>
<dbReference type="InterPro" id="IPR013783">
    <property type="entry name" value="Ig-like_fold"/>
</dbReference>
<dbReference type="SUPFAM" id="SSF49373">
    <property type="entry name" value="Invasin/intimin cell-adhesion fragments"/>
    <property type="match status" value="5"/>
</dbReference>
<dbReference type="Proteomes" id="UP000323439">
    <property type="component" value="Unassembled WGS sequence"/>
</dbReference>
<protein>
    <recommendedName>
        <fullName evidence="2">Big-1 domain-containing protein</fullName>
    </recommendedName>
</protein>
<feature type="domain" description="Big-1" evidence="2">
    <location>
        <begin position="1346"/>
        <end position="1433"/>
    </location>
</feature>
<name>A0A1G5XC22_9EURY</name>
<dbReference type="InterPro" id="IPR008964">
    <property type="entry name" value="Invasin/intimin_cell_adhesion"/>
</dbReference>
<accession>A0A1G5XC22</accession>
<dbReference type="SMART" id="SM00634">
    <property type="entry name" value="BID_1"/>
    <property type="match status" value="6"/>
</dbReference>
<dbReference type="InterPro" id="IPR011050">
    <property type="entry name" value="Pectin_lyase_fold/virulence"/>
</dbReference>
<proteinExistence type="inferred from homology"/>
<keyword evidence="4" id="KW-1185">Reference proteome</keyword>
<dbReference type="InterPro" id="IPR003344">
    <property type="entry name" value="Big_1_dom"/>
</dbReference>
<organism evidence="3 4">
    <name type="scientific">Methanobrevibacter millerae</name>
    <dbReference type="NCBI Taxonomy" id="230361"/>
    <lineage>
        <taxon>Archaea</taxon>
        <taxon>Methanobacteriati</taxon>
        <taxon>Methanobacteriota</taxon>
        <taxon>Methanomada group</taxon>
        <taxon>Methanobacteria</taxon>
        <taxon>Methanobacteriales</taxon>
        <taxon>Methanobacteriaceae</taxon>
        <taxon>Methanobrevibacter</taxon>
    </lineage>
</organism>
<dbReference type="PROSITE" id="PS51127">
    <property type="entry name" value="BIG1"/>
    <property type="match status" value="1"/>
</dbReference>
<dbReference type="SUPFAM" id="SSF51126">
    <property type="entry name" value="Pectin lyase-like"/>
    <property type="match status" value="1"/>
</dbReference>
<dbReference type="Gene3D" id="2.60.40.10">
    <property type="entry name" value="Immunoglobulins"/>
    <property type="match status" value="7"/>
</dbReference>
<dbReference type="Pfam" id="PF02369">
    <property type="entry name" value="Big_1"/>
    <property type="match status" value="1"/>
</dbReference>
<evidence type="ECO:0000256" key="1">
    <source>
        <dbReference type="ARBA" id="ARBA00010116"/>
    </source>
</evidence>
<sequence length="2027" mass="229464">MKIKRIFPILLIFCILLFMNSANAIETDLNDTIYTDTIPDNSLDSLRDIIETSQDNTTINIDNEQLIAPYNFSPITINRSISIIGEDTIIQGNGNGNLFIINNNVTLKNLRFTNTVSYTIINNGNLILENCTFEDLWENAINNTGNLKIIDSTFENIKSIYTNKNINSLTPYYQNKGVIYNTGTLTIDNSRFNNITTPNQITFNNQSIVKKEGMIYNLNETNILNTNFTKITGRLINNTGKLRVENSVIENIYADGINIEIDTKSKEYNITYSGQPEGLIVYNTNEFILRNTTIKDLYYDAFWSRITKVQAKNGPIYNSGNCSIENSYFENIGVNYEELWSNVNPILRGGAIANYGTLNIKDTKIIKTEAEWGGAIYNVGNATLDNITSRLSTAFTQGYSIYNENEIIITNSVFDENNDKSYSLGSLGVIHNHDGGNCKLINSTIKNNRVEYDGSWPETYHGVVQNGGNMEIERCVFYNNKPDDKYSFVSGSYNIYNWGNMIATHNLFLETGIDEPYHWYEERNDPFAYAYNNAGTINMNYNYFDFNSNPFEIYTNFDVNNFFILDLEPEYSALKIGEKTNITATLKLDNGKFYKNYDLLPDIYVTFKVNGQEIVKKLIDGKATVEFNQSDKKGSYTASVILGNCSVSVDIDVGKNYSQMDVKANDIFYGDDAIFYINVSGNLTHQPTGKVSVIIDKQTYTTEIKNGKAKLIISKLKPDTYNVKVRYEGDEDYCKSFHYQNFTVSKRPTNMNISIDEIYYGGIGILKVTLTPETVSTQAYLHITDENNQTTRKTVYIRNGTELKLKNYAAGEYNLTLEMWENSYYLPSNATAIFKVNKYLTNITINASDINAGETEILNITLLPIGEVAGEANLTINNYTQIIFLKNGQNTVKIENLAGGIYNVTVTFPGDKKYTASTATCTFTVIKLQSNITARIENNILYINATPNTTGLVLIYINDDIYEVNLTNSQIILPINFTKAENNIFIYYQGDKNFNYSMCNLTYECEELLNLTGYDSLFYNTENATIYITLTDEEGYGIANRTITITVNNETYTRITRNDGSVELELDLLVGSYEITSQYRNKTTTNTIKVIEDAFILANDTKAYENVDFTYTLILVDHNENPIKNAEITFNFENRTFSNKTDNSGKITLNFNLKEGNYTITSSYKSVNHTNQIIIVDDSHLMGNDIKAYSGTNFTYKTKLTDHNNNPIENATITFTIGNETFTNKTNSKGESTLTFNLETGIYTITAQYKNRTIENTFEIIEDYILRGNDVKAYSETNFAYRVNLTDHNGKAIQNAEITFNINGENHINTTNNNGQAVLNLNLKGGNYIITVNYRSTSTTNNIEIVEDFLLIGNDVKAYAEDNFTYKVNLTDHNGNPVKNAEIIFSIENKTFTNKTNDNGQATLTLSLEEGNYTIKATYKNTTTTNNLEINEDHQITGQNIKAYENTDFTYTITLTRTDGTPLTNKTITFIINNRRYTNTTNEEGKASRTLNLPANNYTITSIYKNTSIKNNLTIISEDYVLQANNIRAYSQRDFQYKVNLTDNNGNPVKNAEIIFILENETFINKTDDNGQAILNLNLEKGNYTIKASYGNAKITNHFEIIETYTLKGINVKSYENFDFRYIVKLTNHNNKTMSNEEIIFTIENKTYTNKTDINGQATLTLNLKEGNYTISAKYADVTTTNQLNIIKYDLEIIESYDLTMYYKDGSKFTARLLKDNTPLINKTVQFIINGNTYSRTTDNEGYARIAINLNSGTHNITSKYNNITKTNTITIKSTINGSDITKMHKNNTQYYATFYNTKGEALKNTDIQFNINGVLYTRTTNEKGIAKMNINLNPGTYIITAINPNSTEQHTNTITVISKIQENKDLTKYYKNNSQYMPKIIKSDGTTAKAGEKVTFNINGVFYERYTNETGHVKMNINLNPGTYIITADYEGCQASNKITVLPTLTAKDLTKKYGTKEPFEVMLVNGQGQAYANEKITFNINGVFYERTTNEDGIAKLNINLMPGKYIITSTHNGLNIANTVTVKE</sequence>